<dbReference type="Gene3D" id="3.30.1380.10">
    <property type="match status" value="1"/>
</dbReference>
<dbReference type="InterPro" id="IPR009045">
    <property type="entry name" value="Zn_M74/Hedgehog-like"/>
</dbReference>
<protein>
    <submittedName>
        <fullName evidence="2">M15 family metallopeptidase</fullName>
    </submittedName>
</protein>
<reference evidence="2" key="1">
    <citation type="journal article" date="2023" name="Int. J. Syst. Evol. Microbiol.">
        <title>&lt;i&gt;Holtiella tumoricola&lt;/i&gt; gen. nov. sp. nov., isolated from a human clinical sample.</title>
        <authorList>
            <person name="Allen-Vercoe E."/>
            <person name="Daigneault M.C."/>
            <person name="Vancuren S.J."/>
            <person name="Cochrane K."/>
            <person name="O'Neal L.L."/>
            <person name="Sankaranarayanan K."/>
            <person name="Lawson P.A."/>
        </authorList>
    </citation>
    <scope>NUCLEOTIDE SEQUENCE</scope>
    <source>
        <strain evidence="2">CC70A</strain>
    </source>
</reference>
<feature type="domain" description="D-alanyl-D-alanine carboxypeptidase-like core" evidence="1">
    <location>
        <begin position="30"/>
        <end position="169"/>
    </location>
</feature>
<evidence type="ECO:0000313" key="3">
    <source>
        <dbReference type="Proteomes" id="UP001169242"/>
    </source>
</evidence>
<dbReference type="GO" id="GO:0008233">
    <property type="term" value="F:peptidase activity"/>
    <property type="evidence" value="ECO:0007669"/>
    <property type="project" value="InterPro"/>
</dbReference>
<evidence type="ECO:0000259" key="1">
    <source>
        <dbReference type="Pfam" id="PF02557"/>
    </source>
</evidence>
<dbReference type="RefSeq" id="WP_271013458.1">
    <property type="nucleotide sequence ID" value="NZ_JAQIFT010000068.1"/>
</dbReference>
<dbReference type="GO" id="GO:0006508">
    <property type="term" value="P:proteolysis"/>
    <property type="evidence" value="ECO:0007669"/>
    <property type="project" value="InterPro"/>
</dbReference>
<dbReference type="Proteomes" id="UP001169242">
    <property type="component" value="Unassembled WGS sequence"/>
</dbReference>
<dbReference type="PANTHER" id="PTHR34385:SF1">
    <property type="entry name" value="PEPTIDOGLYCAN L-ALANYL-D-GLUTAMATE ENDOPEPTIDASE CWLK"/>
    <property type="match status" value="1"/>
</dbReference>
<organism evidence="2 3">
    <name type="scientific">Holtiella tumoricola</name>
    <dbReference type="NCBI Taxonomy" id="3018743"/>
    <lineage>
        <taxon>Bacteria</taxon>
        <taxon>Bacillati</taxon>
        <taxon>Bacillota</taxon>
        <taxon>Clostridia</taxon>
        <taxon>Lachnospirales</taxon>
        <taxon>Cellulosilyticaceae</taxon>
        <taxon>Holtiella</taxon>
    </lineage>
</organism>
<sequence>MHKLSIVSEQKPLDALYIPTPLVCEPIMHIWLMKEAYEAFYRLSRDMQDSGLSPVLGARGYQCFAYQKKLYQNEVQRLIRLGEKSINAYEKAKTHIAPPGCSEHQLGLSMDFTLYKQEMPNDPLKFEATNQFLWLDKYAKEYGFILRYPKEKEEVTGMLYKPWHYRYVGIGHAKKMEKLNLCLDEYYEAFYSH</sequence>
<accession>A0AA42DRL6</accession>
<comment type="caution">
    <text evidence="2">The sequence shown here is derived from an EMBL/GenBank/DDBJ whole genome shotgun (WGS) entry which is preliminary data.</text>
</comment>
<dbReference type="AlphaFoldDB" id="A0AA42DRL6"/>
<dbReference type="InterPro" id="IPR058193">
    <property type="entry name" value="VanY/YodJ_core_dom"/>
</dbReference>
<dbReference type="PANTHER" id="PTHR34385">
    <property type="entry name" value="D-ALANYL-D-ALANINE CARBOXYPEPTIDASE"/>
    <property type="match status" value="1"/>
</dbReference>
<dbReference type="InterPro" id="IPR003709">
    <property type="entry name" value="VanY-like_core_dom"/>
</dbReference>
<gene>
    <name evidence="2" type="ORF">PBV87_19715</name>
</gene>
<keyword evidence="3" id="KW-1185">Reference proteome</keyword>
<dbReference type="CDD" id="cd14852">
    <property type="entry name" value="LD-carboxypeptidase"/>
    <property type="match status" value="1"/>
</dbReference>
<evidence type="ECO:0000313" key="2">
    <source>
        <dbReference type="EMBL" id="MDA3733702.1"/>
    </source>
</evidence>
<dbReference type="InterPro" id="IPR052179">
    <property type="entry name" value="DD-CPase-like"/>
</dbReference>
<dbReference type="EMBL" id="JAQIFT010000068">
    <property type="protein sequence ID" value="MDA3733702.1"/>
    <property type="molecule type" value="Genomic_DNA"/>
</dbReference>
<name>A0AA42DRL6_9FIRM</name>
<dbReference type="Pfam" id="PF02557">
    <property type="entry name" value="VanY"/>
    <property type="match status" value="1"/>
</dbReference>
<dbReference type="SUPFAM" id="SSF55166">
    <property type="entry name" value="Hedgehog/DD-peptidase"/>
    <property type="match status" value="1"/>
</dbReference>
<proteinExistence type="predicted"/>